<dbReference type="EMBL" id="UINC01015938">
    <property type="protein sequence ID" value="SVA66746.1"/>
    <property type="molecule type" value="Genomic_DNA"/>
</dbReference>
<accession>A0A381XPN5</accession>
<sequence>MTNAIINIVREPKPGHYAQVLASVKDLFPSLDRPGNVTSTLAHPKSSNREVIVSLTGLTLDEVESIMESTESSPQFRQKFDAIAVNCNSVKVQILRVIAPPEGFAEGSKFMTRNVLMAKRGQAGKVMDVMLRWREAMEIKPLLTTPLGGNLDVVRATVAYASLEGVAEAGLDIATNPDYQSFRDDLAELTNSAFRSISTIVARRTP</sequence>
<proteinExistence type="predicted"/>
<reference evidence="1" key="1">
    <citation type="submission" date="2018-05" db="EMBL/GenBank/DDBJ databases">
        <authorList>
            <person name="Lanie J.A."/>
            <person name="Ng W.-L."/>
            <person name="Kazmierczak K.M."/>
            <person name="Andrzejewski T.M."/>
            <person name="Davidsen T.M."/>
            <person name="Wayne K.J."/>
            <person name="Tettelin H."/>
            <person name="Glass J.I."/>
            <person name="Rusch D."/>
            <person name="Podicherti R."/>
            <person name="Tsui H.-C.T."/>
            <person name="Winkler M.E."/>
        </authorList>
    </citation>
    <scope>NUCLEOTIDE SEQUENCE</scope>
</reference>
<gene>
    <name evidence="1" type="ORF">METZ01_LOCUS119600</name>
</gene>
<evidence type="ECO:0000313" key="1">
    <source>
        <dbReference type="EMBL" id="SVA66746.1"/>
    </source>
</evidence>
<name>A0A381XPN5_9ZZZZ</name>
<dbReference type="AlphaFoldDB" id="A0A381XPN5"/>
<organism evidence="1">
    <name type="scientific">marine metagenome</name>
    <dbReference type="NCBI Taxonomy" id="408172"/>
    <lineage>
        <taxon>unclassified sequences</taxon>
        <taxon>metagenomes</taxon>
        <taxon>ecological metagenomes</taxon>
    </lineage>
</organism>
<protein>
    <submittedName>
        <fullName evidence="1">Uncharacterized protein</fullName>
    </submittedName>
</protein>